<keyword evidence="2" id="KW-1185">Reference proteome</keyword>
<protein>
    <submittedName>
        <fullName evidence="1">Uncharacterized protein</fullName>
    </submittedName>
</protein>
<evidence type="ECO:0000313" key="1">
    <source>
        <dbReference type="EMBL" id="TQV71230.1"/>
    </source>
</evidence>
<accession>A0A545T1Y9</accession>
<dbReference type="Proteomes" id="UP000315252">
    <property type="component" value="Unassembled WGS sequence"/>
</dbReference>
<proteinExistence type="predicted"/>
<dbReference type="EMBL" id="VHSH01000014">
    <property type="protein sequence ID" value="TQV71230.1"/>
    <property type="molecule type" value="Genomic_DNA"/>
</dbReference>
<sequence length="74" mass="8082">MIERIIFGCALLLLGVFVVVDQPAQSQQRDDQYAVASSNGVAYVVNVDTGAVRYCDKGHCFHVSQQLGKVKLPD</sequence>
<evidence type="ECO:0000313" key="2">
    <source>
        <dbReference type="Proteomes" id="UP000315252"/>
    </source>
</evidence>
<reference evidence="1 2" key="1">
    <citation type="submission" date="2019-06" db="EMBL/GenBank/DDBJ databases">
        <title>Whole genome sequence for Rhodospirillaceae sp. R148.</title>
        <authorList>
            <person name="Wang G."/>
        </authorList>
    </citation>
    <scope>NUCLEOTIDE SEQUENCE [LARGE SCALE GENOMIC DNA]</scope>
    <source>
        <strain evidence="1 2">R148</strain>
    </source>
</reference>
<gene>
    <name evidence="1" type="ORF">FKG95_26715</name>
</gene>
<dbReference type="RefSeq" id="WP_142899523.1">
    <property type="nucleotide sequence ID" value="NZ_ML660065.1"/>
</dbReference>
<comment type="caution">
    <text evidence="1">The sequence shown here is derived from an EMBL/GenBank/DDBJ whole genome shotgun (WGS) entry which is preliminary data.</text>
</comment>
<organism evidence="1 2">
    <name type="scientific">Denitrobaculum tricleocarpae</name>
    <dbReference type="NCBI Taxonomy" id="2591009"/>
    <lineage>
        <taxon>Bacteria</taxon>
        <taxon>Pseudomonadati</taxon>
        <taxon>Pseudomonadota</taxon>
        <taxon>Alphaproteobacteria</taxon>
        <taxon>Rhodospirillales</taxon>
        <taxon>Rhodospirillaceae</taxon>
        <taxon>Denitrobaculum</taxon>
    </lineage>
</organism>
<dbReference type="AlphaFoldDB" id="A0A545T1Y9"/>
<name>A0A545T1Y9_9PROT</name>